<dbReference type="AlphaFoldDB" id="A0A1W2G7F2"/>
<organism evidence="2 3">
    <name type="scientific">Reichenbachiella faecimaris</name>
    <dbReference type="NCBI Taxonomy" id="692418"/>
    <lineage>
        <taxon>Bacteria</taxon>
        <taxon>Pseudomonadati</taxon>
        <taxon>Bacteroidota</taxon>
        <taxon>Cytophagia</taxon>
        <taxon>Cytophagales</taxon>
        <taxon>Reichenbachiellaceae</taxon>
        <taxon>Reichenbachiella</taxon>
    </lineage>
</organism>
<dbReference type="OrthoDB" id="840832at2"/>
<keyword evidence="1" id="KW-0812">Transmembrane</keyword>
<feature type="transmembrane region" description="Helical" evidence="1">
    <location>
        <begin position="468"/>
        <end position="488"/>
    </location>
</feature>
<dbReference type="EMBL" id="FWYF01000001">
    <property type="protein sequence ID" value="SMD32610.1"/>
    <property type="molecule type" value="Genomic_DNA"/>
</dbReference>
<sequence length="493" mass="56751">MRCLFLFLVLLNFESTYSQDLVLNDYSNHIIISDSTLTGISLSGSKNVKIKIQNSTLTSVYIANSQVEQLEIVNSKINSVSIWDNTFSNPMIISNDSIFESLIINNNTLAQDAKTIKRTHTISGNELFQVEIKQNELGFKIDNNVFRDKKLFDCENSPEFDFETHFSYFPQFKFTSFGTEYELLLRGNKFLNDTLVNSINFCGIYGAFLELEILNNKFDGVLDLYDVEVQKLKVTGNQLNYMSLEDLRFSETLNLIPWDQLDGNRLCLTRFTDDYCNLSDGFEFGGEFVDPTNIDEQAAQRDGYLQLYGCRNVKEASSYYYFELLVSTYQKLYEIYKSRGDLESANGVYVEMKNLQTLRYEALFLNHKSFRNFFRWKLYQLLKVYTQHGTDPALAITITFYVIFGFAFLYLFFPSDWDDGATEVRETKRSQKILAGIHRIINSLALSLNAFVTLGFGKIPTRGLAKYLAILEGFIGWFLLSIFSVALINQVLT</sequence>
<name>A0A1W2G7F2_REIFA</name>
<evidence type="ECO:0000256" key="1">
    <source>
        <dbReference type="SAM" id="Phobius"/>
    </source>
</evidence>
<dbReference type="RefSeq" id="WP_139793743.1">
    <property type="nucleotide sequence ID" value="NZ_FWYF01000001.1"/>
</dbReference>
<feature type="transmembrane region" description="Helical" evidence="1">
    <location>
        <begin position="393"/>
        <end position="413"/>
    </location>
</feature>
<protein>
    <recommendedName>
        <fullName evidence="4">Ion channel</fullName>
    </recommendedName>
</protein>
<keyword evidence="1" id="KW-0472">Membrane</keyword>
<dbReference type="Proteomes" id="UP000192472">
    <property type="component" value="Unassembled WGS sequence"/>
</dbReference>
<evidence type="ECO:0000313" key="3">
    <source>
        <dbReference type="Proteomes" id="UP000192472"/>
    </source>
</evidence>
<keyword evidence="1" id="KW-1133">Transmembrane helix</keyword>
<accession>A0A1W2G7F2</accession>
<dbReference type="Gene3D" id="1.10.287.70">
    <property type="match status" value="1"/>
</dbReference>
<reference evidence="2 3" key="1">
    <citation type="submission" date="2017-04" db="EMBL/GenBank/DDBJ databases">
        <authorList>
            <person name="Afonso C.L."/>
            <person name="Miller P.J."/>
            <person name="Scott M.A."/>
            <person name="Spackman E."/>
            <person name="Goraichik I."/>
            <person name="Dimitrov K.M."/>
            <person name="Suarez D.L."/>
            <person name="Swayne D.E."/>
        </authorList>
    </citation>
    <scope>NUCLEOTIDE SEQUENCE [LARGE SCALE GENOMIC DNA]</scope>
    <source>
        <strain evidence="2 3">DSM 26133</strain>
    </source>
</reference>
<evidence type="ECO:0000313" key="2">
    <source>
        <dbReference type="EMBL" id="SMD32610.1"/>
    </source>
</evidence>
<feature type="transmembrane region" description="Helical" evidence="1">
    <location>
        <begin position="433"/>
        <end position="456"/>
    </location>
</feature>
<gene>
    <name evidence="2" type="ORF">SAMN04488029_0959</name>
</gene>
<evidence type="ECO:0008006" key="4">
    <source>
        <dbReference type="Google" id="ProtNLM"/>
    </source>
</evidence>
<keyword evidence="3" id="KW-1185">Reference proteome</keyword>
<proteinExistence type="predicted"/>